<keyword evidence="2" id="KW-1185">Reference proteome</keyword>
<dbReference type="Proteomes" id="UP000515146">
    <property type="component" value="Unplaced"/>
</dbReference>
<accession>A0A6P6YAT5</accession>
<name>A0A6P6YAT5_DERPT</name>
<sequence length="270" mass="30540">MILTMDNKMLIILFVTAILMLINQKQCLADENINGGPPRQIPAAIDSYHQIRYIEVPSRKHGPKEPQIHTVSTNSLPMKLLFRSTSSRLQIDQQDNHIPGIIRPMMSQNQYYYSQPPSIMPPTQQLSPSMPTSLPTIASIISPTIIPTMLPQSSYPIPSITSSSEQMIPLVSTTGQFFQSQQQSPSSMTYPNGVANYQQGKQFLMPIMNIYPMMPVHHYGNSVHGAHHHQHPHHHHQHQPLSVSGHYLLPINYHNHYRSANDGPFWNSFG</sequence>
<keyword evidence="1" id="KW-0732">Signal</keyword>
<feature type="signal peptide" evidence="1">
    <location>
        <begin position="1"/>
        <end position="29"/>
    </location>
</feature>
<dbReference type="InParanoid" id="A0A6P6YAT5"/>
<reference evidence="3" key="1">
    <citation type="submission" date="2025-08" db="UniProtKB">
        <authorList>
            <consortium name="RefSeq"/>
        </authorList>
    </citation>
    <scope>IDENTIFICATION</scope>
    <source>
        <strain evidence="3">Airmid</strain>
    </source>
</reference>
<proteinExistence type="predicted"/>
<organism evidence="2 3">
    <name type="scientific">Dermatophagoides pteronyssinus</name>
    <name type="common">European house dust mite</name>
    <dbReference type="NCBI Taxonomy" id="6956"/>
    <lineage>
        <taxon>Eukaryota</taxon>
        <taxon>Metazoa</taxon>
        <taxon>Ecdysozoa</taxon>
        <taxon>Arthropoda</taxon>
        <taxon>Chelicerata</taxon>
        <taxon>Arachnida</taxon>
        <taxon>Acari</taxon>
        <taxon>Acariformes</taxon>
        <taxon>Sarcoptiformes</taxon>
        <taxon>Astigmata</taxon>
        <taxon>Psoroptidia</taxon>
        <taxon>Analgoidea</taxon>
        <taxon>Pyroglyphidae</taxon>
        <taxon>Dermatophagoidinae</taxon>
        <taxon>Dermatophagoides</taxon>
    </lineage>
</organism>
<feature type="chain" id="PRO_5027760076" evidence="1">
    <location>
        <begin position="30"/>
        <end position="270"/>
    </location>
</feature>
<protein>
    <submittedName>
        <fullName evidence="3">Uncharacterized protein LOC113796354</fullName>
    </submittedName>
</protein>
<dbReference type="KEGG" id="dpte:113796354"/>
<gene>
    <name evidence="3" type="primary">LOC113796354</name>
</gene>
<evidence type="ECO:0000256" key="1">
    <source>
        <dbReference type="SAM" id="SignalP"/>
    </source>
</evidence>
<evidence type="ECO:0000313" key="3">
    <source>
        <dbReference type="RefSeq" id="XP_027202415.1"/>
    </source>
</evidence>
<dbReference type="AlphaFoldDB" id="A0A6P6YAT5"/>
<evidence type="ECO:0000313" key="2">
    <source>
        <dbReference type="Proteomes" id="UP000515146"/>
    </source>
</evidence>
<dbReference type="OrthoDB" id="10550133at2759"/>
<dbReference type="RefSeq" id="XP_027202415.1">
    <property type="nucleotide sequence ID" value="XM_027346614.1"/>
</dbReference>